<dbReference type="Proteomes" id="UP000327424">
    <property type="component" value="Chromosome"/>
</dbReference>
<dbReference type="Pfam" id="PF01554">
    <property type="entry name" value="MatE"/>
    <property type="match status" value="2"/>
</dbReference>
<proteinExistence type="predicted"/>
<keyword evidence="4" id="KW-1003">Cell membrane</keyword>
<accession>A0A5J6WKU0</accession>
<evidence type="ECO:0000256" key="7">
    <source>
        <dbReference type="ARBA" id="ARBA00023065"/>
    </source>
</evidence>
<gene>
    <name evidence="11" type="ORF">FR932_05960</name>
</gene>
<feature type="transmembrane region" description="Helical" evidence="10">
    <location>
        <begin position="184"/>
        <end position="213"/>
    </location>
</feature>
<dbReference type="OrthoDB" id="9780160at2"/>
<dbReference type="GO" id="GO:0005886">
    <property type="term" value="C:plasma membrane"/>
    <property type="evidence" value="ECO:0007669"/>
    <property type="project" value="UniProtKB-SubCell"/>
</dbReference>
<keyword evidence="6 10" id="KW-1133">Transmembrane helix</keyword>
<dbReference type="PANTHER" id="PTHR43298:SF2">
    <property type="entry name" value="FMN_FAD EXPORTER YEEO-RELATED"/>
    <property type="match status" value="1"/>
</dbReference>
<dbReference type="AlphaFoldDB" id="A0A5J6WKU0"/>
<evidence type="ECO:0000256" key="8">
    <source>
        <dbReference type="ARBA" id="ARBA00023136"/>
    </source>
</evidence>
<feature type="transmembrane region" description="Helical" evidence="10">
    <location>
        <begin position="90"/>
        <end position="109"/>
    </location>
</feature>
<evidence type="ECO:0000256" key="6">
    <source>
        <dbReference type="ARBA" id="ARBA00022989"/>
    </source>
</evidence>
<dbReference type="InterPro" id="IPR002528">
    <property type="entry name" value="MATE_fam"/>
</dbReference>
<feature type="transmembrane region" description="Helical" evidence="10">
    <location>
        <begin position="282"/>
        <end position="303"/>
    </location>
</feature>
<evidence type="ECO:0000256" key="5">
    <source>
        <dbReference type="ARBA" id="ARBA00022692"/>
    </source>
</evidence>
<evidence type="ECO:0000256" key="2">
    <source>
        <dbReference type="ARBA" id="ARBA00022448"/>
    </source>
</evidence>
<dbReference type="PIRSF" id="PIRSF006603">
    <property type="entry name" value="DinF"/>
    <property type="match status" value="1"/>
</dbReference>
<keyword evidence="5 10" id="KW-0812">Transmembrane</keyword>
<feature type="transmembrane region" description="Helical" evidence="10">
    <location>
        <begin position="315"/>
        <end position="335"/>
    </location>
</feature>
<organism evidence="11 12">
    <name type="scientific">Moritella marina ATCC 15381</name>
    <dbReference type="NCBI Taxonomy" id="1202962"/>
    <lineage>
        <taxon>Bacteria</taxon>
        <taxon>Pseudomonadati</taxon>
        <taxon>Pseudomonadota</taxon>
        <taxon>Gammaproteobacteria</taxon>
        <taxon>Alteromonadales</taxon>
        <taxon>Moritellaceae</taxon>
        <taxon>Moritella</taxon>
    </lineage>
</organism>
<dbReference type="GO" id="GO:0015297">
    <property type="term" value="F:antiporter activity"/>
    <property type="evidence" value="ECO:0007669"/>
    <property type="project" value="UniProtKB-KW"/>
</dbReference>
<evidence type="ECO:0000256" key="4">
    <source>
        <dbReference type="ARBA" id="ARBA00022475"/>
    </source>
</evidence>
<evidence type="ECO:0000313" key="11">
    <source>
        <dbReference type="EMBL" id="QFI37405.1"/>
    </source>
</evidence>
<evidence type="ECO:0000256" key="10">
    <source>
        <dbReference type="SAM" id="Phobius"/>
    </source>
</evidence>
<keyword evidence="12" id="KW-1185">Reference proteome</keyword>
<dbReference type="EMBL" id="CP044399">
    <property type="protein sequence ID" value="QFI37405.1"/>
    <property type="molecule type" value="Genomic_DNA"/>
</dbReference>
<comment type="subcellular location">
    <subcellularLocation>
        <location evidence="1">Cell inner membrane</location>
        <topology evidence="1">Multi-pass membrane protein</topology>
    </subcellularLocation>
</comment>
<feature type="transmembrane region" description="Helical" evidence="10">
    <location>
        <begin position="418"/>
        <end position="437"/>
    </location>
</feature>
<dbReference type="InterPro" id="IPR048279">
    <property type="entry name" value="MdtK-like"/>
</dbReference>
<protein>
    <recommendedName>
        <fullName evidence="9">Multidrug-efflux transporter</fullName>
    </recommendedName>
</protein>
<sequence>MQKYRSEVSNLFKLMVPILIAQLAFTVMGFVDTVMAGAVSATDMAAVAIANSIWFPVLMFLVGILMAITPIVAQLYGAKRQSEIAQVVQQGIWFVLIIFLPMMALLYYSPMILDFMHVEDRLAELTTDYLRMISLALPFACGYQVIRSYHEGLGITKPTMVIGLIGIMVNVPANYIFINGHFGMPALGGVGCAVASVLVFIAMCISMIAYSYFHKDFKDIKLFDQVYGIDKKEMSHIIGVGFPIAASMFCEVTLFAVVSILLAPLGAITVAAHQVALNFSSMVFMLPLSLGIAATIVVGQYVGEKKPQQAKSASITAMWMGVGFSVITAIFTIVLRSEIAEIYTEDMTTINIATGLMLIAAVYQISDAVQVIAAGALRGYKETKIIFAITLFSYWAVGMTIGYTLALTDLVVPAMGPAGFWIGFISGLTMAAILLSIKLSSVFKKTTLGHTVELTATA</sequence>
<feature type="transmembrane region" description="Helical" evidence="10">
    <location>
        <begin position="158"/>
        <end position="178"/>
    </location>
</feature>
<dbReference type="GO" id="GO:0006811">
    <property type="term" value="P:monoatomic ion transport"/>
    <property type="evidence" value="ECO:0007669"/>
    <property type="project" value="UniProtKB-KW"/>
</dbReference>
<evidence type="ECO:0000256" key="9">
    <source>
        <dbReference type="ARBA" id="ARBA00031636"/>
    </source>
</evidence>
<keyword evidence="7" id="KW-0406">Ion transport</keyword>
<keyword evidence="2" id="KW-0813">Transport</keyword>
<feature type="transmembrane region" description="Helical" evidence="10">
    <location>
        <begin position="53"/>
        <end position="78"/>
    </location>
</feature>
<dbReference type="CDD" id="cd13131">
    <property type="entry name" value="MATE_NorM_like"/>
    <property type="match status" value="1"/>
</dbReference>
<dbReference type="RefSeq" id="WP_019628786.1">
    <property type="nucleotide sequence ID" value="NZ_ALOE01000004.1"/>
</dbReference>
<evidence type="ECO:0000313" key="12">
    <source>
        <dbReference type="Proteomes" id="UP000327424"/>
    </source>
</evidence>
<keyword evidence="8 10" id="KW-0472">Membrane</keyword>
<dbReference type="KEGG" id="mmaa:FR932_05960"/>
<feature type="transmembrane region" description="Helical" evidence="10">
    <location>
        <begin position="234"/>
        <end position="262"/>
    </location>
</feature>
<reference evidence="11 12" key="1">
    <citation type="submission" date="2019-09" db="EMBL/GenBank/DDBJ databases">
        <title>Hybrid Assembly of the complete Genome of the Deep-Sea Bacterium Moritella marina from long Nanopore and Illumina reads.</title>
        <authorList>
            <person name="Magin S."/>
            <person name="Georgoulis A."/>
            <person name="Papadimitriou K."/>
            <person name="Iliakis G."/>
            <person name="Vorgias C.E."/>
        </authorList>
    </citation>
    <scope>NUCLEOTIDE SEQUENCE [LARGE SCALE GENOMIC DNA]</scope>
    <source>
        <strain evidence="11 12">MP-1</strain>
    </source>
</reference>
<feature type="transmembrane region" description="Helical" evidence="10">
    <location>
        <begin position="12"/>
        <end position="41"/>
    </location>
</feature>
<evidence type="ECO:0000256" key="3">
    <source>
        <dbReference type="ARBA" id="ARBA00022449"/>
    </source>
</evidence>
<name>A0A5J6WKU0_MORMI</name>
<dbReference type="NCBIfam" id="TIGR00797">
    <property type="entry name" value="matE"/>
    <property type="match status" value="1"/>
</dbReference>
<dbReference type="PANTHER" id="PTHR43298">
    <property type="entry name" value="MULTIDRUG RESISTANCE PROTEIN NORM-RELATED"/>
    <property type="match status" value="1"/>
</dbReference>
<evidence type="ECO:0000256" key="1">
    <source>
        <dbReference type="ARBA" id="ARBA00004429"/>
    </source>
</evidence>
<keyword evidence="3" id="KW-0050">Antiport</keyword>
<feature type="transmembrane region" description="Helical" evidence="10">
    <location>
        <begin position="385"/>
        <end position="406"/>
    </location>
</feature>
<dbReference type="GO" id="GO:0042910">
    <property type="term" value="F:xenobiotic transmembrane transporter activity"/>
    <property type="evidence" value="ECO:0007669"/>
    <property type="project" value="InterPro"/>
</dbReference>
<dbReference type="InterPro" id="IPR050222">
    <property type="entry name" value="MATE_MdtK"/>
</dbReference>